<keyword evidence="3" id="KW-1185">Reference proteome</keyword>
<protein>
    <submittedName>
        <fullName evidence="2">Uncharacterized protein</fullName>
    </submittedName>
</protein>
<dbReference type="Proteomes" id="UP000477750">
    <property type="component" value="Unassembled WGS sequence"/>
</dbReference>
<dbReference type="PROSITE" id="PS51318">
    <property type="entry name" value="TAT"/>
    <property type="match status" value="1"/>
</dbReference>
<sequence>MRHNRVVAGAAARGAVVRGTVVQGTVVHGIVVERREHRRAFRRAFLTAAVATALAAALGYAVAFSPLAGWATLGVAAAGAVSLWLESRADRAATPPPVAFVTAPGDD</sequence>
<keyword evidence="1" id="KW-0472">Membrane</keyword>
<dbReference type="EMBL" id="WIAO01000014">
    <property type="protein sequence ID" value="MQM26465.1"/>
    <property type="molecule type" value="Genomic_DNA"/>
</dbReference>
<evidence type="ECO:0000256" key="1">
    <source>
        <dbReference type="SAM" id="Phobius"/>
    </source>
</evidence>
<feature type="transmembrane region" description="Helical" evidence="1">
    <location>
        <begin position="67"/>
        <end position="85"/>
    </location>
</feature>
<keyword evidence="1" id="KW-0812">Transmembrane</keyword>
<organism evidence="2 3">
    <name type="scientific">Glycomyces albidus</name>
    <dbReference type="NCBI Taxonomy" id="2656774"/>
    <lineage>
        <taxon>Bacteria</taxon>
        <taxon>Bacillati</taxon>
        <taxon>Actinomycetota</taxon>
        <taxon>Actinomycetes</taxon>
        <taxon>Glycomycetales</taxon>
        <taxon>Glycomycetaceae</taxon>
        <taxon>Glycomyces</taxon>
    </lineage>
</organism>
<proteinExistence type="predicted"/>
<comment type="caution">
    <text evidence="2">The sequence shown here is derived from an EMBL/GenBank/DDBJ whole genome shotgun (WGS) entry which is preliminary data.</text>
</comment>
<reference evidence="2 3" key="1">
    <citation type="submission" date="2019-10" db="EMBL/GenBank/DDBJ databases">
        <title>Glycomyces albidus sp. nov., a novel actinomycete isolated from rhizosphere soil of wheat (Triticum aestivum L.).</title>
        <authorList>
            <person name="Qian L."/>
        </authorList>
    </citation>
    <scope>NUCLEOTIDE SEQUENCE [LARGE SCALE GENOMIC DNA]</scope>
    <source>
        <strain evidence="2 3">NEAU-7082</strain>
    </source>
</reference>
<accession>A0A6L5G9W0</accession>
<name>A0A6L5G9W0_9ACTN</name>
<dbReference type="InterPro" id="IPR006311">
    <property type="entry name" value="TAT_signal"/>
</dbReference>
<gene>
    <name evidence="2" type="ORF">GFD30_12915</name>
</gene>
<evidence type="ECO:0000313" key="2">
    <source>
        <dbReference type="EMBL" id="MQM26465.1"/>
    </source>
</evidence>
<dbReference type="RefSeq" id="WP_153025629.1">
    <property type="nucleotide sequence ID" value="NZ_WIAO01000014.1"/>
</dbReference>
<feature type="transmembrane region" description="Helical" evidence="1">
    <location>
        <begin position="44"/>
        <end position="61"/>
    </location>
</feature>
<keyword evidence="1" id="KW-1133">Transmembrane helix</keyword>
<dbReference type="AlphaFoldDB" id="A0A6L5G9W0"/>
<evidence type="ECO:0000313" key="3">
    <source>
        <dbReference type="Proteomes" id="UP000477750"/>
    </source>
</evidence>